<reference evidence="9" key="2">
    <citation type="submission" date="2020-10" db="EMBL/GenBank/DDBJ databases">
        <authorList>
            <person name="Cooper E.A."/>
            <person name="Brenton Z.W."/>
            <person name="Flinn B.S."/>
            <person name="Jenkins J."/>
            <person name="Shu S."/>
            <person name="Flowers D."/>
            <person name="Luo F."/>
            <person name="Wang Y."/>
            <person name="Xia P."/>
            <person name="Barry K."/>
            <person name="Daum C."/>
            <person name="Lipzen A."/>
            <person name="Yoshinaga Y."/>
            <person name="Schmutz J."/>
            <person name="Saski C."/>
            <person name="Vermerris W."/>
            <person name="Kresovich S."/>
        </authorList>
    </citation>
    <scope>NUCLEOTIDE SEQUENCE</scope>
</reference>
<evidence type="ECO:0000259" key="8">
    <source>
        <dbReference type="PROSITE" id="PS50888"/>
    </source>
</evidence>
<sequence length="507" mass="53318">MSRRPTTKQSKMGGFVDPFVPESAWPQDTMFIGSSWPAAGPAGTYLGGAGAAAPDQLHLQNVSSSSSTGALLNGSAKEIVSLSPVEELHEQFLSAHLPLPADDVAPQGLNFEVDSVVLSTPCAISLADSAPVVCCSSNDSSGSEQSGLPPFLLLGVGEQQPAWAPSTFPRISSLVGEETSQSCFGFSNHLLREASCAADAKKYPQLGDLPSAPLQLHDDVEFDTGKMLSFTPGLGQQLNASTNFGDLQLSQKEFSGLHHLNLSGQQLPSFNATGATHNPEQSSEVSSGKIGLNAPPFMNRQEVANGNGAAGSGAPKPRVRARRGQATDPHSIAERLRREKISDRMKNLQELVPNSNRTDKASMLEEIIEYVKFLQLQVKVLSMSRLGATEAVVPLLTESQTESSGGLLLSPRSGSSGRQRAGGGSLPSSEARDGAAFEQEVAQLMENNMTTAMQYLQSKGLCLMPIALASAISDQKGSSAAAVQPENGGAKEMLRAVKPLGSPIQGR</sequence>
<dbReference type="Pfam" id="PF00010">
    <property type="entry name" value="HLH"/>
    <property type="match status" value="1"/>
</dbReference>
<reference evidence="9" key="1">
    <citation type="journal article" date="2019" name="BMC Genomics">
        <title>A new reference genome for Sorghum bicolor reveals high levels of sequence similarity between sweet and grain genotypes: implications for the genetics of sugar metabolism.</title>
        <authorList>
            <person name="Cooper E.A."/>
            <person name="Brenton Z.W."/>
            <person name="Flinn B.S."/>
            <person name="Jenkins J."/>
            <person name="Shu S."/>
            <person name="Flowers D."/>
            <person name="Luo F."/>
            <person name="Wang Y."/>
            <person name="Xia P."/>
            <person name="Barry K."/>
            <person name="Daum C."/>
            <person name="Lipzen A."/>
            <person name="Yoshinaga Y."/>
            <person name="Schmutz J."/>
            <person name="Saski C."/>
            <person name="Vermerris W."/>
            <person name="Kresovich S."/>
        </authorList>
    </citation>
    <scope>NUCLEOTIDE SEQUENCE</scope>
</reference>
<dbReference type="GO" id="GO:0003700">
    <property type="term" value="F:DNA-binding transcription factor activity"/>
    <property type="evidence" value="ECO:0007669"/>
    <property type="project" value="InterPro"/>
</dbReference>
<dbReference type="Gene3D" id="4.10.280.10">
    <property type="entry name" value="Helix-loop-helix DNA-binding domain"/>
    <property type="match status" value="1"/>
</dbReference>
<evidence type="ECO:0000256" key="2">
    <source>
        <dbReference type="ARBA" id="ARBA00005510"/>
    </source>
</evidence>
<accession>A0A921R4R3</accession>
<evidence type="ECO:0000256" key="7">
    <source>
        <dbReference type="SAM" id="MobiDB-lite"/>
    </source>
</evidence>
<keyword evidence="4" id="KW-0238">DNA-binding</keyword>
<dbReference type="InterPro" id="IPR011598">
    <property type="entry name" value="bHLH_dom"/>
</dbReference>
<comment type="subcellular location">
    <subcellularLocation>
        <location evidence="1">Nucleus</location>
    </subcellularLocation>
</comment>
<feature type="region of interest" description="Disordered" evidence="7">
    <location>
        <begin position="268"/>
        <end position="288"/>
    </location>
</feature>
<dbReference type="GO" id="GO:0003677">
    <property type="term" value="F:DNA binding"/>
    <property type="evidence" value="ECO:0007669"/>
    <property type="project" value="UniProtKB-KW"/>
</dbReference>
<feature type="domain" description="BHLH" evidence="8">
    <location>
        <begin position="325"/>
        <end position="374"/>
    </location>
</feature>
<name>A0A921R4R3_SORBI</name>
<evidence type="ECO:0000313" key="10">
    <source>
        <dbReference type="Proteomes" id="UP000807115"/>
    </source>
</evidence>
<dbReference type="SMART" id="SM00353">
    <property type="entry name" value="HLH"/>
    <property type="match status" value="1"/>
</dbReference>
<dbReference type="PROSITE" id="PS50888">
    <property type="entry name" value="BHLH"/>
    <property type="match status" value="1"/>
</dbReference>
<feature type="region of interest" description="Disordered" evidence="7">
    <location>
        <begin position="301"/>
        <end position="329"/>
    </location>
</feature>
<evidence type="ECO:0000256" key="5">
    <source>
        <dbReference type="ARBA" id="ARBA00023163"/>
    </source>
</evidence>
<dbReference type="AlphaFoldDB" id="A0A921R4R3"/>
<dbReference type="PANTHER" id="PTHR16223">
    <property type="entry name" value="TRANSCRIPTION FACTOR BHLH83-RELATED"/>
    <property type="match status" value="1"/>
</dbReference>
<dbReference type="GO" id="GO:0046983">
    <property type="term" value="F:protein dimerization activity"/>
    <property type="evidence" value="ECO:0007669"/>
    <property type="project" value="InterPro"/>
</dbReference>
<evidence type="ECO:0000256" key="1">
    <source>
        <dbReference type="ARBA" id="ARBA00004123"/>
    </source>
</evidence>
<dbReference type="Proteomes" id="UP000807115">
    <property type="component" value="Chromosome 4"/>
</dbReference>
<dbReference type="EMBL" id="CM027683">
    <property type="protein sequence ID" value="KAG0533476.1"/>
    <property type="molecule type" value="Genomic_DNA"/>
</dbReference>
<comment type="similarity">
    <text evidence="2">Belongs to the bHLH protein family.</text>
</comment>
<feature type="region of interest" description="Disordered" evidence="7">
    <location>
        <begin position="400"/>
        <end position="434"/>
    </location>
</feature>
<evidence type="ECO:0000256" key="4">
    <source>
        <dbReference type="ARBA" id="ARBA00023125"/>
    </source>
</evidence>
<gene>
    <name evidence="9" type="ORF">BDA96_04G196200</name>
</gene>
<proteinExistence type="inferred from homology"/>
<dbReference type="SUPFAM" id="SSF47459">
    <property type="entry name" value="HLH, helix-loop-helix DNA-binding domain"/>
    <property type="match status" value="1"/>
</dbReference>
<evidence type="ECO:0000313" key="9">
    <source>
        <dbReference type="EMBL" id="KAG0533476.1"/>
    </source>
</evidence>
<evidence type="ECO:0000256" key="6">
    <source>
        <dbReference type="ARBA" id="ARBA00023242"/>
    </source>
</evidence>
<protein>
    <recommendedName>
        <fullName evidence="8">BHLH domain-containing protein</fullName>
    </recommendedName>
</protein>
<evidence type="ECO:0000256" key="3">
    <source>
        <dbReference type="ARBA" id="ARBA00023015"/>
    </source>
</evidence>
<feature type="compositionally biased region" description="Polar residues" evidence="7">
    <location>
        <begin position="268"/>
        <end position="286"/>
    </location>
</feature>
<dbReference type="InterPro" id="IPR045843">
    <property type="entry name" value="IND-like"/>
</dbReference>
<dbReference type="FunFam" id="4.10.280.10:FF:000017">
    <property type="entry name" value="Transcription factor bHLH66"/>
    <property type="match status" value="1"/>
</dbReference>
<comment type="caution">
    <text evidence="9">The sequence shown here is derived from an EMBL/GenBank/DDBJ whole genome shotgun (WGS) entry which is preliminary data.</text>
</comment>
<dbReference type="GO" id="GO:0005634">
    <property type="term" value="C:nucleus"/>
    <property type="evidence" value="ECO:0007669"/>
    <property type="project" value="UniProtKB-SubCell"/>
</dbReference>
<dbReference type="PANTHER" id="PTHR16223:SF215">
    <property type="entry name" value="OS02G0564700 PROTEIN"/>
    <property type="match status" value="1"/>
</dbReference>
<dbReference type="InterPro" id="IPR036638">
    <property type="entry name" value="HLH_DNA-bd_sf"/>
</dbReference>
<feature type="compositionally biased region" description="Low complexity" evidence="7">
    <location>
        <begin position="403"/>
        <end position="419"/>
    </location>
</feature>
<dbReference type="GO" id="GO:0080147">
    <property type="term" value="P:root hair cell development"/>
    <property type="evidence" value="ECO:0007669"/>
    <property type="project" value="UniProtKB-ARBA"/>
</dbReference>
<keyword evidence="5" id="KW-0804">Transcription</keyword>
<organism evidence="9 10">
    <name type="scientific">Sorghum bicolor</name>
    <name type="common">Sorghum</name>
    <name type="synonym">Sorghum vulgare</name>
    <dbReference type="NCBI Taxonomy" id="4558"/>
    <lineage>
        <taxon>Eukaryota</taxon>
        <taxon>Viridiplantae</taxon>
        <taxon>Streptophyta</taxon>
        <taxon>Embryophyta</taxon>
        <taxon>Tracheophyta</taxon>
        <taxon>Spermatophyta</taxon>
        <taxon>Magnoliopsida</taxon>
        <taxon>Liliopsida</taxon>
        <taxon>Poales</taxon>
        <taxon>Poaceae</taxon>
        <taxon>PACMAD clade</taxon>
        <taxon>Panicoideae</taxon>
        <taxon>Andropogonodae</taxon>
        <taxon>Andropogoneae</taxon>
        <taxon>Sorghinae</taxon>
        <taxon>Sorghum</taxon>
    </lineage>
</organism>
<feature type="region of interest" description="Disordered" evidence="7">
    <location>
        <begin position="477"/>
        <end position="507"/>
    </location>
</feature>
<keyword evidence="6" id="KW-0539">Nucleus</keyword>
<keyword evidence="3" id="KW-0805">Transcription regulation</keyword>